<dbReference type="NCBIfam" id="TIGR03019">
    <property type="entry name" value="pepcterm_femAB"/>
    <property type="match status" value="1"/>
</dbReference>
<keyword evidence="3" id="KW-1185">Reference proteome</keyword>
<organism evidence="2 3">
    <name type="scientific">Sulfurirhabdus autotrophica</name>
    <dbReference type="NCBI Taxonomy" id="1706046"/>
    <lineage>
        <taxon>Bacteria</taxon>
        <taxon>Pseudomonadati</taxon>
        <taxon>Pseudomonadota</taxon>
        <taxon>Betaproteobacteria</taxon>
        <taxon>Nitrosomonadales</taxon>
        <taxon>Sulfuricellaceae</taxon>
        <taxon>Sulfurirhabdus</taxon>
    </lineage>
</organism>
<feature type="domain" description="BioF2-like acetyltransferase" evidence="1">
    <location>
        <begin position="188"/>
        <end position="302"/>
    </location>
</feature>
<reference evidence="2 3" key="1">
    <citation type="submission" date="2019-03" db="EMBL/GenBank/DDBJ databases">
        <title>Genomic Encyclopedia of Type Strains, Phase IV (KMG-IV): sequencing the most valuable type-strain genomes for metagenomic binning, comparative biology and taxonomic classification.</title>
        <authorList>
            <person name="Goeker M."/>
        </authorList>
    </citation>
    <scope>NUCLEOTIDE SEQUENCE [LARGE SCALE GENOMIC DNA]</scope>
    <source>
        <strain evidence="2 3">DSM 100309</strain>
    </source>
</reference>
<dbReference type="InterPro" id="IPR050644">
    <property type="entry name" value="PG_Glycine_Bridge_Synth"/>
</dbReference>
<dbReference type="PANTHER" id="PTHR36174:SF1">
    <property type="entry name" value="LIPID II:GLYCINE GLYCYLTRANSFERASE"/>
    <property type="match status" value="1"/>
</dbReference>
<comment type="caution">
    <text evidence="2">The sequence shown here is derived from an EMBL/GenBank/DDBJ whole genome shotgun (WGS) entry which is preliminary data.</text>
</comment>
<dbReference type="Proteomes" id="UP000295367">
    <property type="component" value="Unassembled WGS sequence"/>
</dbReference>
<evidence type="ECO:0000259" key="1">
    <source>
        <dbReference type="Pfam" id="PF13480"/>
    </source>
</evidence>
<dbReference type="Gene3D" id="3.40.630.30">
    <property type="match status" value="1"/>
</dbReference>
<sequence>MNGMTHDQTNSPHKSSLQAIPVVRLMQQEDAENWDAFVMSCPEATFFHRSGWKTVIEKAFGHKTHFLLAESEGIILGVLPLAEVKSFLFGHSLSSLPFCVYGGIAATNESARIALDQAAQQLAAKTNVDFLEYRNINTFHADWAGKDLYVTFRKAIDPDVEQNMLNIPRKQRAMVRKGIKNELVSVIDENTDRFFSVFAENVHRHGTPALPKRYFILLKSVFGQDCEVLSITKNGQVVSSVLTFYFRDEVLPYYAGDTLAARDLAANDFKYWELMRRSCERGYKIFDYGRSKRGTGPFDFKRNWGFEPQPLHYEYQLHRAKSVPEHNPLNPKYQLFIKAWQHLPLAVANLIGPHIVKNLG</sequence>
<dbReference type="InterPro" id="IPR017469">
    <property type="entry name" value="PEP-CTERM_FemAB-rel"/>
</dbReference>
<dbReference type="InterPro" id="IPR016181">
    <property type="entry name" value="Acyl_CoA_acyltransferase"/>
</dbReference>
<dbReference type="AlphaFoldDB" id="A0A4R3YCM2"/>
<dbReference type="SUPFAM" id="SSF55729">
    <property type="entry name" value="Acyl-CoA N-acyltransferases (Nat)"/>
    <property type="match status" value="2"/>
</dbReference>
<accession>A0A4R3YCM2</accession>
<proteinExistence type="predicted"/>
<dbReference type="EMBL" id="SMCO01000004">
    <property type="protein sequence ID" value="TCV88153.1"/>
    <property type="molecule type" value="Genomic_DNA"/>
</dbReference>
<evidence type="ECO:0000313" key="2">
    <source>
        <dbReference type="EMBL" id="TCV88153.1"/>
    </source>
</evidence>
<dbReference type="PANTHER" id="PTHR36174">
    <property type="entry name" value="LIPID II:GLYCINE GLYCYLTRANSFERASE"/>
    <property type="match status" value="1"/>
</dbReference>
<dbReference type="Pfam" id="PF13480">
    <property type="entry name" value="Acetyltransf_6"/>
    <property type="match status" value="1"/>
</dbReference>
<dbReference type="InterPro" id="IPR038740">
    <property type="entry name" value="BioF2-like_GNAT_dom"/>
</dbReference>
<evidence type="ECO:0000313" key="3">
    <source>
        <dbReference type="Proteomes" id="UP000295367"/>
    </source>
</evidence>
<protein>
    <submittedName>
        <fullName evidence="2">FemAB-related protein (PEP-CTERM system-associated)</fullName>
    </submittedName>
</protein>
<gene>
    <name evidence="2" type="ORF">EDC63_104110</name>
</gene>
<name>A0A4R3YCM2_9PROT</name>